<dbReference type="RefSeq" id="WP_181612689.1">
    <property type="nucleotide sequence ID" value="NZ_BAABAM010000005.1"/>
</dbReference>
<dbReference type="Pfam" id="PF00248">
    <property type="entry name" value="Aldo_ket_red"/>
    <property type="match status" value="1"/>
</dbReference>
<comment type="caution">
    <text evidence="2">The sequence shown here is derived from an EMBL/GenBank/DDBJ whole genome shotgun (WGS) entry which is preliminary data.</text>
</comment>
<dbReference type="InterPro" id="IPR036812">
    <property type="entry name" value="NAD(P)_OxRdtase_dom_sf"/>
</dbReference>
<sequence>MTFALGTIPLGTTVSPEDSFAILDRFAEAGGTMLDTANNYPFWNEGCTGDESEATIGAWLAARGNRDGVYLSTKGGARPTVPGDRTLASAEGVTGKALRAAIEGSLKRLGVDHVDLYWTHIEDRETPLEDTLEALDEFHRTGKILKAGSSNMPAWRVEQARGVSRAHGWLPYTHLQLRFTYLQPRPGALLREMGHKLATAETLGYVRHAPDLTLWAYNTLMFGSYTNPDKPIDPAYDHQGSTERLKVLRGVAAELGATVNQVVLAWHRRQGIVPIVGVTRMEQLEEAIGAAQIDLDDELFARLEDPA</sequence>
<dbReference type="InterPro" id="IPR050523">
    <property type="entry name" value="AKR_Detox_Biosynth"/>
</dbReference>
<feature type="domain" description="NADP-dependent oxidoreductase" evidence="1">
    <location>
        <begin position="4"/>
        <end position="304"/>
    </location>
</feature>
<dbReference type="Gene3D" id="3.20.20.100">
    <property type="entry name" value="NADP-dependent oxidoreductase domain"/>
    <property type="match status" value="1"/>
</dbReference>
<organism evidence="2 3">
    <name type="scientific">Nonomuraea soli</name>
    <dbReference type="NCBI Taxonomy" id="1032476"/>
    <lineage>
        <taxon>Bacteria</taxon>
        <taxon>Bacillati</taxon>
        <taxon>Actinomycetota</taxon>
        <taxon>Actinomycetes</taxon>
        <taxon>Streptosporangiales</taxon>
        <taxon>Streptosporangiaceae</taxon>
        <taxon>Nonomuraea</taxon>
    </lineage>
</organism>
<dbReference type="GO" id="GO:0005829">
    <property type="term" value="C:cytosol"/>
    <property type="evidence" value="ECO:0007669"/>
    <property type="project" value="TreeGrafter"/>
</dbReference>
<dbReference type="AlphaFoldDB" id="A0A7W0CN06"/>
<reference evidence="2 3" key="1">
    <citation type="submission" date="2020-07" db="EMBL/GenBank/DDBJ databases">
        <title>Genomic Encyclopedia of Type Strains, Phase IV (KMG-IV): sequencing the most valuable type-strain genomes for metagenomic binning, comparative biology and taxonomic classification.</title>
        <authorList>
            <person name="Goeker M."/>
        </authorList>
    </citation>
    <scope>NUCLEOTIDE SEQUENCE [LARGE SCALE GENOMIC DNA]</scope>
    <source>
        <strain evidence="2 3">DSM 45533</strain>
    </source>
</reference>
<evidence type="ECO:0000313" key="3">
    <source>
        <dbReference type="Proteomes" id="UP000530928"/>
    </source>
</evidence>
<keyword evidence="3" id="KW-1185">Reference proteome</keyword>
<dbReference type="SUPFAM" id="SSF51430">
    <property type="entry name" value="NAD(P)-linked oxidoreductase"/>
    <property type="match status" value="1"/>
</dbReference>
<dbReference type="Proteomes" id="UP000530928">
    <property type="component" value="Unassembled WGS sequence"/>
</dbReference>
<evidence type="ECO:0000313" key="2">
    <source>
        <dbReference type="EMBL" id="MBA2893945.1"/>
    </source>
</evidence>
<proteinExistence type="predicted"/>
<gene>
    <name evidence="2" type="ORF">HNR30_005306</name>
</gene>
<accession>A0A7W0CN06</accession>
<dbReference type="InterPro" id="IPR023210">
    <property type="entry name" value="NADP_OxRdtase_dom"/>
</dbReference>
<protein>
    <submittedName>
        <fullName evidence="2">Aryl-alcohol dehydrogenase-like predicted oxidoreductase</fullName>
    </submittedName>
</protein>
<evidence type="ECO:0000259" key="1">
    <source>
        <dbReference type="Pfam" id="PF00248"/>
    </source>
</evidence>
<name>A0A7W0CN06_9ACTN</name>
<dbReference type="PANTHER" id="PTHR43364">
    <property type="entry name" value="NADH-SPECIFIC METHYLGLYOXAL REDUCTASE-RELATED"/>
    <property type="match status" value="1"/>
</dbReference>
<dbReference type="PANTHER" id="PTHR43364:SF6">
    <property type="entry name" value="OXIDOREDUCTASE-RELATED"/>
    <property type="match status" value="1"/>
</dbReference>
<dbReference type="EMBL" id="JACDUR010000005">
    <property type="protein sequence ID" value="MBA2893945.1"/>
    <property type="molecule type" value="Genomic_DNA"/>
</dbReference>